<evidence type="ECO:0000259" key="2">
    <source>
        <dbReference type="Pfam" id="PF13392"/>
    </source>
</evidence>
<feature type="domain" description="HNH nuclease" evidence="2">
    <location>
        <begin position="58"/>
        <end position="102"/>
    </location>
</feature>
<dbReference type="EMBL" id="CP036273">
    <property type="protein sequence ID" value="QDU20570.1"/>
    <property type="molecule type" value="Genomic_DNA"/>
</dbReference>
<dbReference type="InterPro" id="IPR044925">
    <property type="entry name" value="His-Me_finger_sf"/>
</dbReference>
<keyword evidence="4" id="KW-1185">Reference proteome</keyword>
<dbReference type="GO" id="GO:0016788">
    <property type="term" value="F:hydrolase activity, acting on ester bonds"/>
    <property type="evidence" value="ECO:0007669"/>
    <property type="project" value="InterPro"/>
</dbReference>
<dbReference type="InterPro" id="IPR003615">
    <property type="entry name" value="HNH_nuc"/>
</dbReference>
<dbReference type="Pfam" id="PF07463">
    <property type="entry name" value="NUMOD4"/>
    <property type="match status" value="1"/>
</dbReference>
<gene>
    <name evidence="3" type="ORF">ETAA1_25250</name>
</gene>
<evidence type="ECO:0000313" key="3">
    <source>
        <dbReference type="EMBL" id="QDU20570.1"/>
    </source>
</evidence>
<dbReference type="Proteomes" id="UP000319576">
    <property type="component" value="Chromosome"/>
</dbReference>
<dbReference type="Gene3D" id="3.90.75.20">
    <property type="match status" value="1"/>
</dbReference>
<protein>
    <submittedName>
        <fullName evidence="3">NUMOD4 motif protein</fullName>
    </submittedName>
</protein>
<dbReference type="InterPro" id="IPR010902">
    <property type="entry name" value="NUMOD4"/>
</dbReference>
<evidence type="ECO:0000313" key="4">
    <source>
        <dbReference type="Proteomes" id="UP000319576"/>
    </source>
</evidence>
<reference evidence="3 4" key="1">
    <citation type="submission" date="2019-02" db="EMBL/GenBank/DDBJ databases">
        <title>Deep-cultivation of Planctomycetes and their phenomic and genomic characterization uncovers novel biology.</title>
        <authorList>
            <person name="Wiegand S."/>
            <person name="Jogler M."/>
            <person name="Boedeker C."/>
            <person name="Pinto D."/>
            <person name="Vollmers J."/>
            <person name="Rivas-Marin E."/>
            <person name="Kohn T."/>
            <person name="Peeters S.H."/>
            <person name="Heuer A."/>
            <person name="Rast P."/>
            <person name="Oberbeckmann S."/>
            <person name="Bunk B."/>
            <person name="Jeske O."/>
            <person name="Meyerdierks A."/>
            <person name="Storesund J.E."/>
            <person name="Kallscheuer N."/>
            <person name="Luecker S."/>
            <person name="Lage O.M."/>
            <person name="Pohl T."/>
            <person name="Merkel B.J."/>
            <person name="Hornburger P."/>
            <person name="Mueller R.-W."/>
            <person name="Bruemmer F."/>
            <person name="Labrenz M."/>
            <person name="Spormann A.M."/>
            <person name="Op den Camp H."/>
            <person name="Overmann J."/>
            <person name="Amann R."/>
            <person name="Jetten M.S.M."/>
            <person name="Mascher T."/>
            <person name="Medema M.H."/>
            <person name="Devos D.P."/>
            <person name="Kaster A.-K."/>
            <person name="Ovreas L."/>
            <person name="Rohde M."/>
            <person name="Galperin M.Y."/>
            <person name="Jogler C."/>
        </authorList>
    </citation>
    <scope>NUCLEOTIDE SEQUENCE [LARGE SCALE GENOMIC DNA]</scope>
    <source>
        <strain evidence="3 4">ETA_A1</strain>
    </source>
</reference>
<feature type="domain" description="NUMOD4" evidence="1">
    <location>
        <begin position="6"/>
        <end position="49"/>
    </location>
</feature>
<organism evidence="3 4">
    <name type="scientific">Urbifossiella limnaea</name>
    <dbReference type="NCBI Taxonomy" id="2528023"/>
    <lineage>
        <taxon>Bacteria</taxon>
        <taxon>Pseudomonadati</taxon>
        <taxon>Planctomycetota</taxon>
        <taxon>Planctomycetia</taxon>
        <taxon>Gemmatales</taxon>
        <taxon>Gemmataceae</taxon>
        <taxon>Urbifossiella</taxon>
    </lineage>
</organism>
<dbReference type="KEGG" id="uli:ETAA1_25250"/>
<sequence>MTSNEEEWKSIPGFPGYEASSFGRIRNTRRNHILDGTTTHKGYKQVNVRGERGRRSAAVHRLVALAFLGPPPSRYVCHHINAVKDDNRPQNLVWLTIGQNVRLAHQMRLVPFDHMKGERNPAAKLTDDRVRAMRAQGRAGETSVALAAAFGVSVRSVDKVLARQAWKHVE</sequence>
<dbReference type="Pfam" id="PF13392">
    <property type="entry name" value="HNH_3"/>
    <property type="match status" value="1"/>
</dbReference>
<dbReference type="SUPFAM" id="SSF54060">
    <property type="entry name" value="His-Me finger endonucleases"/>
    <property type="match status" value="1"/>
</dbReference>
<dbReference type="AlphaFoldDB" id="A0A517XSS8"/>
<name>A0A517XSS8_9BACT</name>
<proteinExistence type="predicted"/>
<accession>A0A517XSS8</accession>
<dbReference type="RefSeq" id="WP_202920844.1">
    <property type="nucleotide sequence ID" value="NZ_CP036273.1"/>
</dbReference>
<evidence type="ECO:0000259" key="1">
    <source>
        <dbReference type="Pfam" id="PF07463"/>
    </source>
</evidence>